<keyword evidence="1" id="KW-1133">Transmembrane helix</keyword>
<evidence type="ECO:0000313" key="3">
    <source>
        <dbReference type="Proteomes" id="UP000270094"/>
    </source>
</evidence>
<sequence>QFCETFVTKDIYSYYNNLVSKTGALGVLSVIPLLLIYATCDRYARRRQRERVEKHLVGTGLFTHPSKTVDPQAIETLLYSDDE</sequence>
<dbReference type="Proteomes" id="UP000270094">
    <property type="component" value="Unassembled WGS sequence"/>
</dbReference>
<dbReference type="OrthoDB" id="442731at2759"/>
<protein>
    <submittedName>
        <fullName evidence="2">Uncharacterized protein</fullName>
    </submittedName>
</protein>
<dbReference type="AlphaFoldDB" id="A0A3P7J135"/>
<evidence type="ECO:0000256" key="1">
    <source>
        <dbReference type="SAM" id="Phobius"/>
    </source>
</evidence>
<feature type="transmembrane region" description="Helical" evidence="1">
    <location>
        <begin position="22"/>
        <end position="40"/>
    </location>
</feature>
<feature type="non-terminal residue" evidence="2">
    <location>
        <position position="1"/>
    </location>
</feature>
<accession>A0A3P7J135</accession>
<evidence type="ECO:0000313" key="2">
    <source>
        <dbReference type="EMBL" id="VDM71654.1"/>
    </source>
</evidence>
<proteinExistence type="predicted"/>
<keyword evidence="3" id="KW-1185">Reference proteome</keyword>
<organism evidence="2 3">
    <name type="scientific">Strongylus vulgaris</name>
    <name type="common">Blood worm</name>
    <dbReference type="NCBI Taxonomy" id="40348"/>
    <lineage>
        <taxon>Eukaryota</taxon>
        <taxon>Metazoa</taxon>
        <taxon>Ecdysozoa</taxon>
        <taxon>Nematoda</taxon>
        <taxon>Chromadorea</taxon>
        <taxon>Rhabditida</taxon>
        <taxon>Rhabditina</taxon>
        <taxon>Rhabditomorpha</taxon>
        <taxon>Strongyloidea</taxon>
        <taxon>Strongylidae</taxon>
        <taxon>Strongylus</taxon>
    </lineage>
</organism>
<dbReference type="EMBL" id="UYYB01021439">
    <property type="protein sequence ID" value="VDM71654.1"/>
    <property type="molecule type" value="Genomic_DNA"/>
</dbReference>
<gene>
    <name evidence="2" type="ORF">SVUK_LOCUS6652</name>
</gene>
<reference evidence="2 3" key="1">
    <citation type="submission" date="2018-11" db="EMBL/GenBank/DDBJ databases">
        <authorList>
            <consortium name="Pathogen Informatics"/>
        </authorList>
    </citation>
    <scope>NUCLEOTIDE SEQUENCE [LARGE SCALE GENOMIC DNA]</scope>
</reference>
<keyword evidence="1" id="KW-0812">Transmembrane</keyword>
<name>A0A3P7J135_STRVU</name>
<keyword evidence="1" id="KW-0472">Membrane</keyword>